<dbReference type="InterPro" id="IPR003593">
    <property type="entry name" value="AAA+_ATPase"/>
</dbReference>
<dbReference type="SMART" id="SM00382">
    <property type="entry name" value="AAA"/>
    <property type="match status" value="1"/>
</dbReference>
<evidence type="ECO:0000313" key="6">
    <source>
        <dbReference type="EMBL" id="MDP9827415.1"/>
    </source>
</evidence>
<dbReference type="InterPro" id="IPR027417">
    <property type="entry name" value="P-loop_NTPase"/>
</dbReference>
<name>A0ABT9P5E9_9ACTN</name>
<dbReference type="Proteomes" id="UP001235712">
    <property type="component" value="Unassembled WGS sequence"/>
</dbReference>
<dbReference type="InterPro" id="IPR017871">
    <property type="entry name" value="ABC_transporter-like_CS"/>
</dbReference>
<evidence type="ECO:0000256" key="4">
    <source>
        <dbReference type="ARBA" id="ARBA00022840"/>
    </source>
</evidence>
<comment type="caution">
    <text evidence="6">The sequence shown here is derived from an EMBL/GenBank/DDBJ whole genome shotgun (WGS) entry which is preliminary data.</text>
</comment>
<feature type="domain" description="ABC transporter" evidence="5">
    <location>
        <begin position="5"/>
        <end position="227"/>
    </location>
</feature>
<reference evidence="6 7" key="1">
    <citation type="submission" date="2023-07" db="EMBL/GenBank/DDBJ databases">
        <title>Sequencing the genomes of 1000 actinobacteria strains.</title>
        <authorList>
            <person name="Klenk H.-P."/>
        </authorList>
    </citation>
    <scope>NUCLEOTIDE SEQUENCE [LARGE SCALE GENOMIC DNA]</scope>
    <source>
        <strain evidence="6 7">DSM 44388</strain>
    </source>
</reference>
<evidence type="ECO:0000313" key="7">
    <source>
        <dbReference type="Proteomes" id="UP001235712"/>
    </source>
</evidence>
<gene>
    <name evidence="6" type="ORF">J2S57_003164</name>
</gene>
<dbReference type="PROSITE" id="PS50893">
    <property type="entry name" value="ABC_TRANSPORTER_2"/>
    <property type="match status" value="1"/>
</dbReference>
<dbReference type="RefSeq" id="WP_307243415.1">
    <property type="nucleotide sequence ID" value="NZ_JAUSQZ010000001.1"/>
</dbReference>
<dbReference type="Pfam" id="PF00005">
    <property type="entry name" value="ABC_tran"/>
    <property type="match status" value="1"/>
</dbReference>
<evidence type="ECO:0000256" key="2">
    <source>
        <dbReference type="ARBA" id="ARBA00022448"/>
    </source>
</evidence>
<evidence type="ECO:0000256" key="3">
    <source>
        <dbReference type="ARBA" id="ARBA00022741"/>
    </source>
</evidence>
<keyword evidence="3" id="KW-0547">Nucleotide-binding</keyword>
<comment type="similarity">
    <text evidence="1">Belongs to the ABC transporter superfamily.</text>
</comment>
<accession>A0ABT9P5E9</accession>
<proteinExistence type="inferred from homology"/>
<dbReference type="PROSITE" id="PS00211">
    <property type="entry name" value="ABC_TRANSPORTER_1"/>
    <property type="match status" value="1"/>
</dbReference>
<dbReference type="EMBL" id="JAUSQZ010000001">
    <property type="protein sequence ID" value="MDP9827415.1"/>
    <property type="molecule type" value="Genomic_DNA"/>
</dbReference>
<dbReference type="InterPro" id="IPR003439">
    <property type="entry name" value="ABC_transporter-like_ATP-bd"/>
</dbReference>
<sequence>MPGTLLSLKDLEVGYGLPVCPPITLDLAPGDVVAVVGSNGSGKSTLLRTVVGLLQPLGGRMEMLGADLDERSRAFREAVASELGDEAFFPSLTVREHLLLTCYGHGVDDPDGVTDYQLDVFGLTERSDALPGALSSGQRRRLLLAATFARPRSLMILDEPEQRLDAAIRDDLAGWLVEERSEGGGVLMATHDPQLVTTAATQVVVISDTEVRVVEPERGAEIIRHEL</sequence>
<dbReference type="Gene3D" id="3.40.50.300">
    <property type="entry name" value="P-loop containing nucleotide triphosphate hydrolases"/>
    <property type="match status" value="1"/>
</dbReference>
<protein>
    <submittedName>
        <fullName evidence="6">ABC-type multidrug transport system ATPase subunit</fullName>
    </submittedName>
</protein>
<keyword evidence="4" id="KW-0067">ATP-binding</keyword>
<organism evidence="6 7">
    <name type="scientific">Kineosporia succinea</name>
    <dbReference type="NCBI Taxonomy" id="84632"/>
    <lineage>
        <taxon>Bacteria</taxon>
        <taxon>Bacillati</taxon>
        <taxon>Actinomycetota</taxon>
        <taxon>Actinomycetes</taxon>
        <taxon>Kineosporiales</taxon>
        <taxon>Kineosporiaceae</taxon>
        <taxon>Kineosporia</taxon>
    </lineage>
</organism>
<dbReference type="PANTHER" id="PTHR43335">
    <property type="entry name" value="ABC TRANSPORTER, ATP-BINDING PROTEIN"/>
    <property type="match status" value="1"/>
</dbReference>
<dbReference type="SUPFAM" id="SSF52540">
    <property type="entry name" value="P-loop containing nucleoside triphosphate hydrolases"/>
    <property type="match status" value="1"/>
</dbReference>
<keyword evidence="7" id="KW-1185">Reference proteome</keyword>
<evidence type="ECO:0000259" key="5">
    <source>
        <dbReference type="PROSITE" id="PS50893"/>
    </source>
</evidence>
<keyword evidence="2" id="KW-0813">Transport</keyword>
<evidence type="ECO:0000256" key="1">
    <source>
        <dbReference type="ARBA" id="ARBA00005417"/>
    </source>
</evidence>